<evidence type="ECO:0008006" key="3">
    <source>
        <dbReference type="Google" id="ProtNLM"/>
    </source>
</evidence>
<reference evidence="1 2" key="1">
    <citation type="submission" date="2020-10" db="EMBL/GenBank/DDBJ databases">
        <title>The Coptis chinensis genome and diversification of protoberbering-type alkaloids.</title>
        <authorList>
            <person name="Wang B."/>
            <person name="Shu S."/>
            <person name="Song C."/>
            <person name="Liu Y."/>
        </authorList>
    </citation>
    <scope>NUCLEOTIDE SEQUENCE [LARGE SCALE GENOMIC DNA]</scope>
    <source>
        <strain evidence="1">HL-2020</strain>
        <tissue evidence="1">Leaf</tissue>
    </source>
</reference>
<evidence type="ECO:0000313" key="2">
    <source>
        <dbReference type="Proteomes" id="UP000631114"/>
    </source>
</evidence>
<dbReference type="AlphaFoldDB" id="A0A835H2Q4"/>
<gene>
    <name evidence="1" type="ORF">IFM89_009507</name>
</gene>
<proteinExistence type="predicted"/>
<name>A0A835H2Q4_9MAGN</name>
<dbReference type="PANTHER" id="PTHR45786:SF74">
    <property type="entry name" value="ATP-DEPENDENT DNA HELICASE"/>
    <property type="match status" value="1"/>
</dbReference>
<sequence length="287" mass="33206">MISHSQYQYFPYVQHSPAIGYNNVQPSHPISQSLFQQTQYANLPQYQSDIGSCNTQRSQEVSTVYTNATTLASDDHMEIDYDTIDDDNLADEMFTDQQNNQDKVVTNRKFSTSWNFGGPSSVYSHCGAILWHEERNTKYKRPKNPKFTICCQQGKVKLSLLKEPPSFIKQLMDYNGRPRSRKFRENIRSYNTMFAMTSMGGKIDKDINKKGCGPYVFKLTGQKHHKIGSLLPMSGQKPRFAQLYIHDTENEVQHRVDFLKRKEKEDPKNIDKEIVDGLCHTPNFQKN</sequence>
<protein>
    <recommendedName>
        <fullName evidence="3">Helitron helicase-like domain-containing protein</fullName>
    </recommendedName>
</protein>
<evidence type="ECO:0000313" key="1">
    <source>
        <dbReference type="EMBL" id="KAF9591899.1"/>
    </source>
</evidence>
<comment type="caution">
    <text evidence="1">The sequence shown here is derived from an EMBL/GenBank/DDBJ whole genome shotgun (WGS) entry which is preliminary data.</text>
</comment>
<dbReference type="EMBL" id="JADFTS010000008">
    <property type="protein sequence ID" value="KAF9591899.1"/>
    <property type="molecule type" value="Genomic_DNA"/>
</dbReference>
<dbReference type="PANTHER" id="PTHR45786">
    <property type="entry name" value="DNA BINDING PROTEIN-LIKE"/>
    <property type="match status" value="1"/>
</dbReference>
<dbReference type="OrthoDB" id="1166374at2759"/>
<dbReference type="Proteomes" id="UP000631114">
    <property type="component" value="Unassembled WGS sequence"/>
</dbReference>
<organism evidence="1 2">
    <name type="scientific">Coptis chinensis</name>
    <dbReference type="NCBI Taxonomy" id="261450"/>
    <lineage>
        <taxon>Eukaryota</taxon>
        <taxon>Viridiplantae</taxon>
        <taxon>Streptophyta</taxon>
        <taxon>Embryophyta</taxon>
        <taxon>Tracheophyta</taxon>
        <taxon>Spermatophyta</taxon>
        <taxon>Magnoliopsida</taxon>
        <taxon>Ranunculales</taxon>
        <taxon>Ranunculaceae</taxon>
        <taxon>Coptidoideae</taxon>
        <taxon>Coptis</taxon>
    </lineage>
</organism>
<accession>A0A835H2Q4</accession>
<keyword evidence="2" id="KW-1185">Reference proteome</keyword>